<reference evidence="1 2" key="2">
    <citation type="submission" date="2017-09" db="EMBL/GenBank/DDBJ databases">
        <title>Extensive intraspecific genome diversity in a model arbuscular mycorrhizal fungus.</title>
        <authorList>
            <person name="Chen E.C."/>
            <person name="Morin E."/>
            <person name="Beaudet D."/>
            <person name="Noel J."/>
            <person name="Ndikumana S."/>
            <person name="Charron P."/>
            <person name="St-Onge C."/>
            <person name="Giorgi J."/>
            <person name="Grigoriev I.V."/>
            <person name="Roux C."/>
            <person name="Martin F.M."/>
            <person name="Corradi N."/>
        </authorList>
    </citation>
    <scope>NUCLEOTIDE SEQUENCE [LARGE SCALE GENOMIC DNA]</scope>
    <source>
        <strain evidence="1 2">A5</strain>
    </source>
</reference>
<accession>A0A2N0NMD1</accession>
<name>A0A2N0NMD1_9GLOM</name>
<reference evidence="1 2" key="1">
    <citation type="submission" date="2016-04" db="EMBL/GenBank/DDBJ databases">
        <title>Genome analyses suggest a sexual origin of heterokaryosis in a supposedly ancient asexual fungus.</title>
        <authorList>
            <person name="Ropars J."/>
            <person name="Sedzielewska K."/>
            <person name="Noel J."/>
            <person name="Charron P."/>
            <person name="Farinelli L."/>
            <person name="Marton T."/>
            <person name="Kruger M."/>
            <person name="Pelin A."/>
            <person name="Brachmann A."/>
            <person name="Corradi N."/>
        </authorList>
    </citation>
    <scope>NUCLEOTIDE SEQUENCE [LARGE SCALE GENOMIC DNA]</scope>
    <source>
        <strain evidence="1 2">A5</strain>
    </source>
</reference>
<evidence type="ECO:0000313" key="2">
    <source>
        <dbReference type="Proteomes" id="UP000232722"/>
    </source>
</evidence>
<comment type="caution">
    <text evidence="1">The sequence shown here is derived from an EMBL/GenBank/DDBJ whole genome shotgun (WGS) entry which is preliminary data.</text>
</comment>
<dbReference type="EMBL" id="LLXJ01004483">
    <property type="protein sequence ID" value="PKB95752.1"/>
    <property type="molecule type" value="Genomic_DNA"/>
</dbReference>
<dbReference type="AlphaFoldDB" id="A0A2N0NMD1"/>
<gene>
    <name evidence="1" type="ORF">RhiirA5_367963</name>
</gene>
<evidence type="ECO:0000313" key="1">
    <source>
        <dbReference type="EMBL" id="PKB95752.1"/>
    </source>
</evidence>
<sequence>MLAASINKKLKEYCPDFTEIKRYLALLCDENTAKASLCTKSWIKNNIDEQIQLK</sequence>
<organism evidence="1 2">
    <name type="scientific">Rhizophagus irregularis</name>
    <dbReference type="NCBI Taxonomy" id="588596"/>
    <lineage>
        <taxon>Eukaryota</taxon>
        <taxon>Fungi</taxon>
        <taxon>Fungi incertae sedis</taxon>
        <taxon>Mucoromycota</taxon>
        <taxon>Glomeromycotina</taxon>
        <taxon>Glomeromycetes</taxon>
        <taxon>Glomerales</taxon>
        <taxon>Glomeraceae</taxon>
        <taxon>Rhizophagus</taxon>
    </lineage>
</organism>
<protein>
    <submittedName>
        <fullName evidence="1">Uncharacterized protein</fullName>
    </submittedName>
</protein>
<proteinExistence type="predicted"/>
<dbReference type="Proteomes" id="UP000232722">
    <property type="component" value="Unassembled WGS sequence"/>
</dbReference>